<dbReference type="InterPro" id="IPR051008">
    <property type="entry name" value="Telomere_Capping_Maintenance"/>
</dbReference>
<dbReference type="PANTHER" id="PTHR35518">
    <property type="entry name" value="MAINTENANCE OF TELOMOERE CAPPING"/>
    <property type="match status" value="1"/>
</dbReference>
<dbReference type="EMBL" id="GL573232">
    <property type="protein sequence ID" value="ELR09216.1"/>
    <property type="molecule type" value="Genomic_DNA"/>
</dbReference>
<gene>
    <name evidence="6" type="ORF">GMDG_03790</name>
</gene>
<name>L8GB19_PSED2</name>
<keyword evidence="2" id="KW-0812">Transmembrane</keyword>
<reference evidence="7" key="1">
    <citation type="submission" date="2010-09" db="EMBL/GenBank/DDBJ databases">
        <title>The genome sequence of Geomyces destructans 20631-21.</title>
        <authorList>
            <consortium name="The Broad Institute Genome Sequencing Platform"/>
            <person name="Cuomo C.A."/>
            <person name="Blehert D.S."/>
            <person name="Lorch J.M."/>
            <person name="Young S.K."/>
            <person name="Zeng Q."/>
            <person name="Gargeya S."/>
            <person name="Fitzgerald M."/>
            <person name="Haas B."/>
            <person name="Abouelleil A."/>
            <person name="Alvarado L."/>
            <person name="Arachchi H.M."/>
            <person name="Berlin A."/>
            <person name="Brown A."/>
            <person name="Chapman S.B."/>
            <person name="Chen Z."/>
            <person name="Dunbar C."/>
            <person name="Freedman E."/>
            <person name="Gearin G."/>
            <person name="Gellesch M."/>
            <person name="Goldberg J."/>
            <person name="Griggs A."/>
            <person name="Gujja S."/>
            <person name="Heiman D."/>
            <person name="Howarth C."/>
            <person name="Larson L."/>
            <person name="Lui A."/>
            <person name="MacDonald P.J.P."/>
            <person name="Montmayeur A."/>
            <person name="Murphy C."/>
            <person name="Neiman D."/>
            <person name="Pearson M."/>
            <person name="Priest M."/>
            <person name="Roberts A."/>
            <person name="Saif S."/>
            <person name="Shea T."/>
            <person name="Shenoy N."/>
            <person name="Sisk P."/>
            <person name="Stolte C."/>
            <person name="Sykes S."/>
            <person name="Wortman J."/>
            <person name="Nusbaum C."/>
            <person name="Birren B."/>
        </authorList>
    </citation>
    <scope>NUCLEOTIDE SEQUENCE [LARGE SCALE GENOMIC DNA]</scope>
    <source>
        <strain evidence="7">ATCC MYA-4855 / 20631-21</strain>
    </source>
</reference>
<evidence type="ECO:0000313" key="6">
    <source>
        <dbReference type="EMBL" id="ELR09216.1"/>
    </source>
</evidence>
<keyword evidence="7" id="KW-1185">Reference proteome</keyword>
<dbReference type="InParanoid" id="L8GB19"/>
<dbReference type="GO" id="GO:0016020">
    <property type="term" value="C:membrane"/>
    <property type="evidence" value="ECO:0007669"/>
    <property type="project" value="UniProtKB-SubCell"/>
</dbReference>
<evidence type="ECO:0008006" key="8">
    <source>
        <dbReference type="Google" id="ProtNLM"/>
    </source>
</evidence>
<dbReference type="PANTHER" id="PTHR35518:SF2">
    <property type="entry name" value="MAINTENANCE OF TELOMERE CAPPING PROTEIN 6"/>
    <property type="match status" value="1"/>
</dbReference>
<accession>L8GB19</accession>
<dbReference type="AlphaFoldDB" id="L8GB19"/>
<feature type="region of interest" description="Disordered" evidence="5">
    <location>
        <begin position="158"/>
        <end position="208"/>
    </location>
</feature>
<dbReference type="STRING" id="658429.L8GB19"/>
<keyword evidence="3" id="KW-1133">Transmembrane helix</keyword>
<organism evidence="6 7">
    <name type="scientific">Pseudogymnoascus destructans (strain ATCC MYA-4855 / 20631-21)</name>
    <name type="common">Bat white-nose syndrome fungus</name>
    <name type="synonym">Geomyces destructans</name>
    <dbReference type="NCBI Taxonomy" id="658429"/>
    <lineage>
        <taxon>Eukaryota</taxon>
        <taxon>Fungi</taxon>
        <taxon>Dikarya</taxon>
        <taxon>Ascomycota</taxon>
        <taxon>Pezizomycotina</taxon>
        <taxon>Leotiomycetes</taxon>
        <taxon>Thelebolales</taxon>
        <taxon>Thelebolaceae</taxon>
        <taxon>Pseudogymnoascus</taxon>
    </lineage>
</organism>
<keyword evidence="4" id="KW-0472">Membrane</keyword>
<dbReference type="HOGENOM" id="CLU_585407_0_0_1"/>
<evidence type="ECO:0000256" key="3">
    <source>
        <dbReference type="ARBA" id="ARBA00022989"/>
    </source>
</evidence>
<dbReference type="Proteomes" id="UP000011064">
    <property type="component" value="Unassembled WGS sequence"/>
</dbReference>
<dbReference type="VEuPathDB" id="FungiDB:GMDG_03790"/>
<sequence length="467" mass="52018">MRCAIASPSGAWSVTSCADRHYVACRSTPFSWSISDHAVAFPYAPSACPHGTTFVAPASALENAYLAQAQRDTQRDYDNQGVFVAFNSAQVDGCWVIGGADAVCPYDRVTLLSFARAREIVVPTVAAVIILVIRPVALRTNRLGRRYTTCTLCSTRRSSRSTLRTQERATAEATAIQPLTDTDLSERRRRGHPPRQLPTPIPLSPLSRLRSSHASSLALRTTLAGSTMNVNTVLRYTGLRRLLRAGSMRAAGDVDLPPLRRPPVYLRKLFTDQNPLGRAFRKEIREYNNTLAFTSGPLQPTTQETPAFAQLFFYDPSYATEARRLQHPQLDGIILMQLLQLLTDHNPFIAIYKTAQEQLTATTDSNSPFRVILNPQMRQIVESGADKHRENLPTSDEIAAIIPDELGTSGPRDLVLAFHNPSPGRRYLSKVHVTHASYMPLHYVLLFVFGEYGWHWGLTLRDNNVSY</sequence>
<evidence type="ECO:0000313" key="7">
    <source>
        <dbReference type="Proteomes" id="UP000011064"/>
    </source>
</evidence>
<evidence type="ECO:0000256" key="4">
    <source>
        <dbReference type="ARBA" id="ARBA00023136"/>
    </source>
</evidence>
<proteinExistence type="predicted"/>
<evidence type="ECO:0000256" key="1">
    <source>
        <dbReference type="ARBA" id="ARBA00004370"/>
    </source>
</evidence>
<dbReference type="PROSITE" id="PS51257">
    <property type="entry name" value="PROKAR_LIPOPROTEIN"/>
    <property type="match status" value="1"/>
</dbReference>
<evidence type="ECO:0000256" key="5">
    <source>
        <dbReference type="SAM" id="MobiDB-lite"/>
    </source>
</evidence>
<comment type="subcellular location">
    <subcellularLocation>
        <location evidence="1">Membrane</location>
    </subcellularLocation>
</comment>
<evidence type="ECO:0000256" key="2">
    <source>
        <dbReference type="ARBA" id="ARBA00022692"/>
    </source>
</evidence>
<protein>
    <recommendedName>
        <fullName evidence="8">Helitron helicase-like domain-containing protein</fullName>
    </recommendedName>
</protein>
<dbReference type="OrthoDB" id="3550565at2759"/>